<name>A0A5J4V8A6_9EUKA</name>
<feature type="coiled-coil region" evidence="1">
    <location>
        <begin position="178"/>
        <end position="245"/>
    </location>
</feature>
<feature type="region of interest" description="Disordered" evidence="2">
    <location>
        <begin position="104"/>
        <end position="142"/>
    </location>
</feature>
<dbReference type="AlphaFoldDB" id="A0A5J4V8A6"/>
<reference evidence="3 4" key="1">
    <citation type="submission" date="2019-03" db="EMBL/GenBank/DDBJ databases">
        <title>Single cell metagenomics reveals metabolic interactions within the superorganism composed of flagellate Streblomastix strix and complex community of Bacteroidetes bacteria on its surface.</title>
        <authorList>
            <person name="Treitli S.C."/>
            <person name="Kolisko M."/>
            <person name="Husnik F."/>
            <person name="Keeling P."/>
            <person name="Hampl V."/>
        </authorList>
    </citation>
    <scope>NUCLEOTIDE SEQUENCE [LARGE SCALE GENOMIC DNA]</scope>
    <source>
        <strain evidence="3">ST1C</strain>
    </source>
</reference>
<organism evidence="3 4">
    <name type="scientific">Streblomastix strix</name>
    <dbReference type="NCBI Taxonomy" id="222440"/>
    <lineage>
        <taxon>Eukaryota</taxon>
        <taxon>Metamonada</taxon>
        <taxon>Preaxostyla</taxon>
        <taxon>Oxymonadida</taxon>
        <taxon>Streblomastigidae</taxon>
        <taxon>Streblomastix</taxon>
    </lineage>
</organism>
<evidence type="ECO:0000313" key="4">
    <source>
        <dbReference type="Proteomes" id="UP000324800"/>
    </source>
</evidence>
<feature type="compositionally biased region" description="Acidic residues" evidence="2">
    <location>
        <begin position="105"/>
        <end position="118"/>
    </location>
</feature>
<gene>
    <name evidence="3" type="ORF">EZS28_025762</name>
</gene>
<dbReference type="EMBL" id="SNRW01008969">
    <property type="protein sequence ID" value="KAA6378713.1"/>
    <property type="molecule type" value="Genomic_DNA"/>
</dbReference>
<protein>
    <submittedName>
        <fullName evidence="3">Uncharacterized protein</fullName>
    </submittedName>
</protein>
<dbReference type="Proteomes" id="UP000324800">
    <property type="component" value="Unassembled WGS sequence"/>
</dbReference>
<sequence>MSKKYKDTEDVVRNIEAAKAKVHPIPAIKYKIASHSMKQRNETQKNKIEFFTDHSKLIAEYKASEQLWQNSQETIQQSFSEEIRDNDGISEEYQQLIDSFKNDLDEQQSNEEEEEENDNKEKQQKKNEEYKPEIPSFFSALLPSEEDEKLLGKKRRQENQHQTAEEFRSLWESIVQNERELQNDLVDERRSLSRIKEDVKGCGPETFEGRILEIKENMNQFKKKLNQQKTELNKEENEAQADLDSSVIVNPRRQTIASLSSISVSQIVEMNNQDIR</sequence>
<comment type="caution">
    <text evidence="3">The sequence shown here is derived from an EMBL/GenBank/DDBJ whole genome shotgun (WGS) entry which is preliminary data.</text>
</comment>
<proteinExistence type="predicted"/>
<evidence type="ECO:0000256" key="2">
    <source>
        <dbReference type="SAM" id="MobiDB-lite"/>
    </source>
</evidence>
<evidence type="ECO:0000313" key="3">
    <source>
        <dbReference type="EMBL" id="KAA6378713.1"/>
    </source>
</evidence>
<accession>A0A5J4V8A6</accession>
<feature type="compositionally biased region" description="Basic and acidic residues" evidence="2">
    <location>
        <begin position="119"/>
        <end position="132"/>
    </location>
</feature>
<keyword evidence="1" id="KW-0175">Coiled coil</keyword>
<evidence type="ECO:0000256" key="1">
    <source>
        <dbReference type="SAM" id="Coils"/>
    </source>
</evidence>